<reference evidence="1" key="1">
    <citation type="submission" date="2022-03" db="EMBL/GenBank/DDBJ databases">
        <authorList>
            <person name="Alioto T."/>
            <person name="Alioto T."/>
            <person name="Gomez Garrido J."/>
        </authorList>
    </citation>
    <scope>NUCLEOTIDE SEQUENCE</scope>
</reference>
<protein>
    <submittedName>
        <fullName evidence="1">Uncharacterized protein</fullName>
    </submittedName>
</protein>
<gene>
    <name evidence="1" type="ORF">PECUL_23A055141</name>
</gene>
<evidence type="ECO:0000313" key="2">
    <source>
        <dbReference type="Proteomes" id="UP001295444"/>
    </source>
</evidence>
<organism evidence="1 2">
    <name type="scientific">Pelobates cultripes</name>
    <name type="common">Western spadefoot toad</name>
    <dbReference type="NCBI Taxonomy" id="61616"/>
    <lineage>
        <taxon>Eukaryota</taxon>
        <taxon>Metazoa</taxon>
        <taxon>Chordata</taxon>
        <taxon>Craniata</taxon>
        <taxon>Vertebrata</taxon>
        <taxon>Euteleostomi</taxon>
        <taxon>Amphibia</taxon>
        <taxon>Batrachia</taxon>
        <taxon>Anura</taxon>
        <taxon>Pelobatoidea</taxon>
        <taxon>Pelobatidae</taxon>
        <taxon>Pelobates</taxon>
    </lineage>
</organism>
<dbReference type="AlphaFoldDB" id="A0AAD1TE55"/>
<proteinExistence type="predicted"/>
<sequence length="416" mass="45766">MNCYIICYLLQYYIHCLFYLITHIILQSELRRAVASIREDSEFNVLMDEIGCNLMSSEEPLEEPNDSPQNDCSSVVFCQLNENGRKLCITDPTTGETKTYNLLPDSEGQYPCQLSDSEITENWAELSGMLLGGGQRPKASPGCIYPKVPTWTSLGNQNGTWVAAELPASQELAIWSSAHQATLTSVPMICASPPALPLCQQHPQPRLQTKLQPRLQTKLQPRLLSSYSVRSILSLDDLFTEIALSLVSATATTLVSATTTSLFACQSLTLNIISVEGRGGQSPIWSSLCQAKHQLVPCPPSFGPAEMIPERTQEVFQQWEKGCIVSAEPALTPFGRSWHLAWNQWPQQQRSHTGFLTQEDAEGSGHNTSKPNMAEMSTTGNNGCEKEQHSIMPTSKLVLLYCTGGAKGAATHPVFK</sequence>
<dbReference type="Proteomes" id="UP001295444">
    <property type="component" value="Chromosome 12"/>
</dbReference>
<name>A0AAD1TE55_PELCU</name>
<accession>A0AAD1TE55</accession>
<evidence type="ECO:0000313" key="1">
    <source>
        <dbReference type="EMBL" id="CAH2325045.1"/>
    </source>
</evidence>
<keyword evidence="2" id="KW-1185">Reference proteome</keyword>
<dbReference type="EMBL" id="OW240923">
    <property type="protein sequence ID" value="CAH2325045.1"/>
    <property type="molecule type" value="Genomic_DNA"/>
</dbReference>